<evidence type="ECO:0000259" key="4">
    <source>
        <dbReference type="PROSITE" id="PS51206"/>
    </source>
</evidence>
<dbReference type="AlphaFoldDB" id="A0ABD4TMS6"/>
<dbReference type="Proteomes" id="UP001524383">
    <property type="component" value="Unassembled WGS sequence"/>
</dbReference>
<evidence type="ECO:0000256" key="2">
    <source>
        <dbReference type="ARBA" id="ARBA00022801"/>
    </source>
</evidence>
<organism evidence="5 6">
    <name type="scientific">Methanocalculus taiwanensis</name>
    <dbReference type="NCBI Taxonomy" id="106207"/>
    <lineage>
        <taxon>Archaea</taxon>
        <taxon>Methanobacteriati</taxon>
        <taxon>Methanobacteriota</taxon>
        <taxon>Stenosarchaea group</taxon>
        <taxon>Methanomicrobia</taxon>
        <taxon>Methanomicrobiales</taxon>
        <taxon>Methanocalculaceae</taxon>
        <taxon>Methanocalculus</taxon>
    </lineage>
</organism>
<protein>
    <recommendedName>
        <fullName evidence="4">SF3 helicase domain-containing protein</fullName>
    </recommendedName>
</protein>
<evidence type="ECO:0000256" key="1">
    <source>
        <dbReference type="ARBA" id="ARBA00022741"/>
    </source>
</evidence>
<reference evidence="5 6" key="1">
    <citation type="submission" date="2019-08" db="EMBL/GenBank/DDBJ databases">
        <authorList>
            <person name="Chen S.-C."/>
            <person name="Lai M.-C."/>
            <person name="You Y.-T."/>
        </authorList>
    </citation>
    <scope>NUCLEOTIDE SEQUENCE [LARGE SCALE GENOMIC DNA]</scope>
    <source>
        <strain evidence="5 6">P2F9704a</strain>
    </source>
</reference>
<dbReference type="PANTHER" id="PTHR35372">
    <property type="entry name" value="ATP BINDING PROTEIN-RELATED"/>
    <property type="match status" value="1"/>
</dbReference>
<dbReference type="Gene3D" id="3.40.50.300">
    <property type="entry name" value="P-loop containing nucleotide triphosphate hydrolases"/>
    <property type="match status" value="1"/>
</dbReference>
<dbReference type="EMBL" id="VOTZ01000047">
    <property type="protein sequence ID" value="MCQ1539597.1"/>
    <property type="molecule type" value="Genomic_DNA"/>
</dbReference>
<accession>A0ABD4TMS6</accession>
<dbReference type="PROSITE" id="PS51206">
    <property type="entry name" value="SF3_HELICASE_1"/>
    <property type="match status" value="1"/>
</dbReference>
<proteinExistence type="predicted"/>
<feature type="domain" description="SF3 helicase" evidence="4">
    <location>
        <begin position="251"/>
        <end position="420"/>
    </location>
</feature>
<dbReference type="InterPro" id="IPR014818">
    <property type="entry name" value="Phage/plasmid_primase_P4_C"/>
</dbReference>
<dbReference type="RefSeq" id="WP_255333573.1">
    <property type="nucleotide sequence ID" value="NZ_VOTZ01000047.1"/>
</dbReference>
<dbReference type="Pfam" id="PF08706">
    <property type="entry name" value="D5_N"/>
    <property type="match status" value="1"/>
</dbReference>
<keyword evidence="1" id="KW-0547">Nucleotide-binding</keyword>
<dbReference type="InterPro" id="IPR036390">
    <property type="entry name" value="WH_DNA-bd_sf"/>
</dbReference>
<evidence type="ECO:0000313" key="6">
    <source>
        <dbReference type="Proteomes" id="UP001524383"/>
    </source>
</evidence>
<dbReference type="InterPro" id="IPR014015">
    <property type="entry name" value="Helicase_SF3_DNA-vir"/>
</dbReference>
<dbReference type="InterPro" id="IPR045455">
    <property type="entry name" value="NrS-1_pol-like_helicase"/>
</dbReference>
<keyword evidence="3" id="KW-0067">ATP-binding</keyword>
<name>A0ABD4TMS6_9EURY</name>
<comment type="caution">
    <text evidence="5">The sequence shown here is derived from an EMBL/GenBank/DDBJ whole genome shotgun (WGS) entry which is preliminary data.</text>
</comment>
<keyword evidence="2" id="KW-0378">Hydrolase</keyword>
<dbReference type="InterPro" id="IPR051620">
    <property type="entry name" value="ORF904-like_C"/>
</dbReference>
<keyword evidence="6" id="KW-1185">Reference proteome</keyword>
<gene>
    <name evidence="5" type="ORF">FTO68_11520</name>
</gene>
<dbReference type="SUPFAM" id="SSF46785">
    <property type="entry name" value="Winged helix' DNA-binding domain"/>
    <property type="match status" value="1"/>
</dbReference>
<dbReference type="PANTHER" id="PTHR35372:SF2">
    <property type="entry name" value="SF3 HELICASE DOMAIN-CONTAINING PROTEIN"/>
    <property type="match status" value="1"/>
</dbReference>
<evidence type="ECO:0000313" key="5">
    <source>
        <dbReference type="EMBL" id="MCQ1539597.1"/>
    </source>
</evidence>
<sequence>MMDAEEGYVEVESPDTERWHIPTDEELDVMDLNDAKERIRGLGLYYAEISQPFIRHNATGNLDTIEDLKRFVYNMRNLPEIEKRYREYTRQKEERESRPEAVKREEMWLNLIMEIRSDKVFVRRQHFADLIIDTFHPVTSGGVVWIYQDGIYRRDNGEIRSFIGDWVRKFQPYEFNGTITNEHREIMYYVKGATNQPDYPFDSLKYHIPVDNGVIRINPGDGNIELLPHDPEYRFTRKLPVTYNPDAGIENILDAFRDWVGDDYEYLIQLPAIAFIQAWEGAQKIAYLFEGKKDGGKTTYCELLYHLFGRGAYAEVDLRRLTEDRFAFAGLEGRLINIVDDLDAFPARYLGIFKNLTGSIYHRIERKGEDGYESIVTAPHIFTCNKPPEIKDINDDAFWSRWNYIIFPNTFNRDESFKKGLFTDENLSAFLNLIIQEVIDIGRDSTLIKRMDAEEVRSLWVVAADEIAGFVRDSCRRDDPDQWIAKGELYDEYKRWCEKKGKVPESQKRVTTSLSRIGILGFYPSSGGGRKKQVHAYKGIRWNEEISQYRKPKTVDQGVLSV</sequence>
<dbReference type="SMART" id="SM00885">
    <property type="entry name" value="D5_N"/>
    <property type="match status" value="1"/>
</dbReference>
<dbReference type="GO" id="GO:0005524">
    <property type="term" value="F:ATP binding"/>
    <property type="evidence" value="ECO:0007669"/>
    <property type="project" value="UniProtKB-KW"/>
</dbReference>
<dbReference type="InterPro" id="IPR027417">
    <property type="entry name" value="P-loop_NTPase"/>
</dbReference>
<dbReference type="SUPFAM" id="SSF52540">
    <property type="entry name" value="P-loop containing nucleoside triphosphate hydrolases"/>
    <property type="match status" value="1"/>
</dbReference>
<dbReference type="GO" id="GO:0016787">
    <property type="term" value="F:hydrolase activity"/>
    <property type="evidence" value="ECO:0007669"/>
    <property type="project" value="UniProtKB-KW"/>
</dbReference>
<evidence type="ECO:0000256" key="3">
    <source>
        <dbReference type="ARBA" id="ARBA00022840"/>
    </source>
</evidence>
<dbReference type="Pfam" id="PF19263">
    <property type="entry name" value="DUF5906"/>
    <property type="match status" value="1"/>
</dbReference>